<evidence type="ECO:0000313" key="1">
    <source>
        <dbReference type="EMBL" id="MFD1711857.1"/>
    </source>
</evidence>
<dbReference type="Proteomes" id="UP001597304">
    <property type="component" value="Unassembled WGS sequence"/>
</dbReference>
<comment type="caution">
    <text evidence="1">The sequence shown here is derived from an EMBL/GenBank/DDBJ whole genome shotgun (WGS) entry which is preliminary data.</text>
</comment>
<sequence>MFNLFALAKDDAGSITNESLMRDLQNDPGFKQFRIFTEDLQLPRTTIVVMEKDGWRVRFFIRPGEDMTLSVTEVKKVMGKNAAKLPANFLDYNTEIAIVFGDDPDKRFTNDIIEIGEFVRGNYPGVVIFDQYNKDVW</sequence>
<accession>A0ABW4KUV0</accession>
<name>A0ABW4KUV0_9BURK</name>
<organism evidence="1 2">
    <name type="scientific">Ottowia flava</name>
    <dbReference type="NCBI Taxonomy" id="2675430"/>
    <lineage>
        <taxon>Bacteria</taxon>
        <taxon>Pseudomonadati</taxon>
        <taxon>Pseudomonadota</taxon>
        <taxon>Betaproteobacteria</taxon>
        <taxon>Burkholderiales</taxon>
        <taxon>Comamonadaceae</taxon>
        <taxon>Ottowia</taxon>
    </lineage>
</organism>
<evidence type="ECO:0000313" key="2">
    <source>
        <dbReference type="Proteomes" id="UP001597304"/>
    </source>
</evidence>
<dbReference type="RefSeq" id="WP_147914773.1">
    <property type="nucleotide sequence ID" value="NZ_JBHUEJ010000035.1"/>
</dbReference>
<protein>
    <submittedName>
        <fullName evidence="1">Uncharacterized protein</fullName>
    </submittedName>
</protein>
<proteinExistence type="predicted"/>
<dbReference type="EMBL" id="JBHUEJ010000035">
    <property type="protein sequence ID" value="MFD1711857.1"/>
    <property type="molecule type" value="Genomic_DNA"/>
</dbReference>
<gene>
    <name evidence="1" type="ORF">ACFSF0_14675</name>
</gene>
<reference evidence="2" key="1">
    <citation type="journal article" date="2019" name="Int. J. Syst. Evol. Microbiol.">
        <title>The Global Catalogue of Microorganisms (GCM) 10K type strain sequencing project: providing services to taxonomists for standard genome sequencing and annotation.</title>
        <authorList>
            <consortium name="The Broad Institute Genomics Platform"/>
            <consortium name="The Broad Institute Genome Sequencing Center for Infectious Disease"/>
            <person name="Wu L."/>
            <person name="Ma J."/>
        </authorList>
    </citation>
    <scope>NUCLEOTIDE SEQUENCE [LARGE SCALE GENOMIC DNA]</scope>
    <source>
        <strain evidence="2">LMG 29247</strain>
    </source>
</reference>
<keyword evidence="2" id="KW-1185">Reference proteome</keyword>